<dbReference type="GO" id="GO:0071949">
    <property type="term" value="F:FAD binding"/>
    <property type="evidence" value="ECO:0007669"/>
    <property type="project" value="InterPro"/>
</dbReference>
<evidence type="ECO:0000313" key="2">
    <source>
        <dbReference type="EMBL" id="ABM58830.1"/>
    </source>
</evidence>
<dbReference type="RefSeq" id="WP_011810825.1">
    <property type="nucleotide sequence ID" value="NC_008786.1"/>
</dbReference>
<dbReference type="STRING" id="391735.Veis_3097"/>
<gene>
    <name evidence="2" type="ordered locus">Veis_3097</name>
</gene>
<protein>
    <submittedName>
        <fullName evidence="2">BLUF domain protein</fullName>
    </submittedName>
</protein>
<dbReference type="GeneID" id="76463987"/>
<dbReference type="eggNOG" id="COG2200">
    <property type="taxonomic scope" value="Bacteria"/>
</dbReference>
<dbReference type="HOGENOM" id="CLU_097099_3_1_4"/>
<dbReference type="PROSITE" id="PS50925">
    <property type="entry name" value="BLUF"/>
    <property type="match status" value="1"/>
</dbReference>
<dbReference type="InterPro" id="IPR007024">
    <property type="entry name" value="BLUF_domain"/>
</dbReference>
<organism evidence="2 3">
    <name type="scientific">Verminephrobacter eiseniae (strain EF01-2)</name>
    <dbReference type="NCBI Taxonomy" id="391735"/>
    <lineage>
        <taxon>Bacteria</taxon>
        <taxon>Pseudomonadati</taxon>
        <taxon>Pseudomonadota</taxon>
        <taxon>Betaproteobacteria</taxon>
        <taxon>Burkholderiales</taxon>
        <taxon>Comamonadaceae</taxon>
        <taxon>Verminephrobacter</taxon>
    </lineage>
</organism>
<proteinExistence type="predicted"/>
<dbReference type="AlphaFoldDB" id="A1WMH3"/>
<reference evidence="3" key="1">
    <citation type="submission" date="2006-12" db="EMBL/GenBank/DDBJ databases">
        <title>Complete sequence of chromosome 1 of Verminephrobacter eiseniae EF01-2.</title>
        <authorList>
            <person name="Copeland A."/>
            <person name="Lucas S."/>
            <person name="Lapidus A."/>
            <person name="Barry K."/>
            <person name="Detter J.C."/>
            <person name="Glavina del Rio T."/>
            <person name="Dalin E."/>
            <person name="Tice H."/>
            <person name="Pitluck S."/>
            <person name="Chertkov O."/>
            <person name="Brettin T."/>
            <person name="Bruce D."/>
            <person name="Han C."/>
            <person name="Tapia R."/>
            <person name="Gilna P."/>
            <person name="Schmutz J."/>
            <person name="Larimer F."/>
            <person name="Land M."/>
            <person name="Hauser L."/>
            <person name="Kyrpides N."/>
            <person name="Kim E."/>
            <person name="Stahl D."/>
            <person name="Richardson P."/>
        </authorList>
    </citation>
    <scope>NUCLEOTIDE SEQUENCE [LARGE SCALE GENOMIC DNA]</scope>
    <source>
        <strain evidence="3">EF01-2</strain>
    </source>
</reference>
<dbReference type="Gene3D" id="3.30.70.100">
    <property type="match status" value="1"/>
</dbReference>
<feature type="domain" description="BLUF" evidence="1">
    <location>
        <begin position="6"/>
        <end position="98"/>
    </location>
</feature>
<dbReference type="SUPFAM" id="SSF54975">
    <property type="entry name" value="Acylphosphatase/BLUF domain-like"/>
    <property type="match status" value="1"/>
</dbReference>
<dbReference type="Pfam" id="PF04940">
    <property type="entry name" value="BLUF"/>
    <property type="match status" value="1"/>
</dbReference>
<dbReference type="GO" id="GO:0009882">
    <property type="term" value="F:blue light photoreceptor activity"/>
    <property type="evidence" value="ECO:0007669"/>
    <property type="project" value="InterPro"/>
</dbReference>
<dbReference type="SMART" id="SM01034">
    <property type="entry name" value="BLUF"/>
    <property type="match status" value="1"/>
</dbReference>
<evidence type="ECO:0000259" key="1">
    <source>
        <dbReference type="PROSITE" id="PS50925"/>
    </source>
</evidence>
<dbReference type="KEGG" id="vei:Veis_3097"/>
<accession>A1WMH3</accession>
<dbReference type="Proteomes" id="UP000000374">
    <property type="component" value="Chromosome"/>
</dbReference>
<sequence>MSNEALSQFVYYSTLADGYDATCVGAIIKTARAFNASNGITGVLLFDGERFCQYIEGNPVAVNALVDRIRQNPRHKGVTTLFHEPLAAGRRYSNWSMAFSDVDGDAIIDQMISRAPHDALTILWEHHRTLDIG</sequence>
<evidence type="ECO:0000313" key="3">
    <source>
        <dbReference type="Proteomes" id="UP000000374"/>
    </source>
</evidence>
<name>A1WMH3_VEREI</name>
<dbReference type="EMBL" id="CP000542">
    <property type="protein sequence ID" value="ABM58830.1"/>
    <property type="molecule type" value="Genomic_DNA"/>
</dbReference>
<keyword evidence="3" id="KW-1185">Reference proteome</keyword>
<dbReference type="InterPro" id="IPR036046">
    <property type="entry name" value="Acylphosphatase-like_dom_sf"/>
</dbReference>